<reference evidence="2 3" key="1">
    <citation type="journal article" date="2019" name="Int. J. Syst. Evol. Microbiol.">
        <title>The Global Catalogue of Microorganisms (GCM) 10K type strain sequencing project: providing services to taxonomists for standard genome sequencing and annotation.</title>
        <authorList>
            <consortium name="The Broad Institute Genomics Platform"/>
            <consortium name="The Broad Institute Genome Sequencing Center for Infectious Disease"/>
            <person name="Wu L."/>
            <person name="Ma J."/>
        </authorList>
    </citation>
    <scope>NUCLEOTIDE SEQUENCE [LARGE SCALE GENOMIC DNA]</scope>
    <source>
        <strain evidence="2 3">JCM 14368</strain>
    </source>
</reference>
<sequence length="180" mass="18411">MKKLLLLAAALNLGAAQAVAAQSASVTLTPTVTVSNVCATVGNINLNTLNETIPSYPTMDYNALDGDGGGVQTDMVKFWCTAGTALSMAINASGTGSDSQAAMSFSNSVDTTYNGSIYLNGAGTIPLHAKYKVVIKPTPSTGPLSADMYKGKVKFTAPDGQWGVPAGTYSGTLAVTISYN</sequence>
<keyword evidence="3" id="KW-1185">Reference proteome</keyword>
<evidence type="ECO:0000313" key="2">
    <source>
        <dbReference type="EMBL" id="GAA0514376.1"/>
    </source>
</evidence>
<accession>A0ABN1C957</accession>
<dbReference type="EMBL" id="BAAADB010000021">
    <property type="protein sequence ID" value="GAA0514376.1"/>
    <property type="molecule type" value="Genomic_DNA"/>
</dbReference>
<name>A0ABN1C957_9DEIO</name>
<proteinExistence type="predicted"/>
<keyword evidence="1" id="KW-0732">Signal</keyword>
<dbReference type="Proteomes" id="UP001500191">
    <property type="component" value="Unassembled WGS sequence"/>
</dbReference>
<evidence type="ECO:0000256" key="1">
    <source>
        <dbReference type="SAM" id="SignalP"/>
    </source>
</evidence>
<feature type="chain" id="PRO_5046140923" description="Spore coat protein U domain-containing protein" evidence="1">
    <location>
        <begin position="21"/>
        <end position="180"/>
    </location>
</feature>
<gene>
    <name evidence="2" type="ORF">GCM10008937_22590</name>
</gene>
<evidence type="ECO:0008006" key="4">
    <source>
        <dbReference type="Google" id="ProtNLM"/>
    </source>
</evidence>
<evidence type="ECO:0000313" key="3">
    <source>
        <dbReference type="Proteomes" id="UP001500191"/>
    </source>
</evidence>
<comment type="caution">
    <text evidence="2">The sequence shown here is derived from an EMBL/GenBank/DDBJ whole genome shotgun (WGS) entry which is preliminary data.</text>
</comment>
<organism evidence="2 3">
    <name type="scientific">Deinococcus depolymerans</name>
    <dbReference type="NCBI Taxonomy" id="392408"/>
    <lineage>
        <taxon>Bacteria</taxon>
        <taxon>Thermotogati</taxon>
        <taxon>Deinococcota</taxon>
        <taxon>Deinococci</taxon>
        <taxon>Deinococcales</taxon>
        <taxon>Deinococcaceae</taxon>
        <taxon>Deinococcus</taxon>
    </lineage>
</organism>
<feature type="signal peptide" evidence="1">
    <location>
        <begin position="1"/>
        <end position="20"/>
    </location>
</feature>
<dbReference type="RefSeq" id="WP_343758862.1">
    <property type="nucleotide sequence ID" value="NZ_BAAADB010000021.1"/>
</dbReference>
<protein>
    <recommendedName>
        <fullName evidence="4">Spore coat protein U domain-containing protein</fullName>
    </recommendedName>
</protein>